<evidence type="ECO:0000256" key="1">
    <source>
        <dbReference type="ARBA" id="ARBA00009437"/>
    </source>
</evidence>
<dbReference type="CDD" id="cd08422">
    <property type="entry name" value="PBP2_CrgA_like"/>
    <property type="match status" value="1"/>
</dbReference>
<accession>A0ABU0MNA1</accession>
<dbReference type="Pfam" id="PF03466">
    <property type="entry name" value="LysR_substrate"/>
    <property type="match status" value="1"/>
</dbReference>
<evidence type="ECO:0000256" key="2">
    <source>
        <dbReference type="ARBA" id="ARBA00023015"/>
    </source>
</evidence>
<dbReference type="InterPro" id="IPR036388">
    <property type="entry name" value="WH-like_DNA-bd_sf"/>
</dbReference>
<keyword evidence="2" id="KW-0805">Transcription regulation</keyword>
<dbReference type="PANTHER" id="PTHR30537:SF5">
    <property type="entry name" value="HTH-TYPE TRANSCRIPTIONAL ACTIVATOR TTDR-RELATED"/>
    <property type="match status" value="1"/>
</dbReference>
<dbReference type="InterPro" id="IPR058163">
    <property type="entry name" value="LysR-type_TF_proteobact-type"/>
</dbReference>
<keyword evidence="7" id="KW-1185">Reference proteome</keyword>
<dbReference type="Proteomes" id="UP001244552">
    <property type="component" value="Unassembled WGS sequence"/>
</dbReference>
<sequence>MIRIEGIAAFVAAVEGGSLSEAARRLRLSKSVVSERLAELEASLGGTLLRRTTRRLTLTEDGAAFLDRARRVLREIDDATADMAERRGTLAGPLRIAVPVTFGRMHLGPALYPFLAQHPDIELTLDIDDRRVDILAGGYDAIIRHGPIVDSRLVAWKLASSRRLLTASPDYLARHGTPASLAELDGHRGLFYTNRGLADWRFRTPAGTITVRAKLALGLNNGDMMRDAAIAGLGIAHLPAFIAGPAIRDGLLVEIDLGCEPETEFVFMAHPEGRNPPAKLRALAEHLRKAFGDPPYWDPPRRNA</sequence>
<evidence type="ECO:0000259" key="5">
    <source>
        <dbReference type="PROSITE" id="PS50931"/>
    </source>
</evidence>
<dbReference type="Pfam" id="PF00126">
    <property type="entry name" value="HTH_1"/>
    <property type="match status" value="1"/>
</dbReference>
<protein>
    <submittedName>
        <fullName evidence="6">DNA-binding transcriptional LysR family regulator</fullName>
    </submittedName>
</protein>
<dbReference type="EMBL" id="JAUSVU010000015">
    <property type="protein sequence ID" value="MDQ0534952.1"/>
    <property type="molecule type" value="Genomic_DNA"/>
</dbReference>
<dbReference type="GO" id="GO:0003677">
    <property type="term" value="F:DNA binding"/>
    <property type="evidence" value="ECO:0007669"/>
    <property type="project" value="UniProtKB-KW"/>
</dbReference>
<dbReference type="Gene3D" id="3.40.190.290">
    <property type="match status" value="1"/>
</dbReference>
<dbReference type="PROSITE" id="PS50931">
    <property type="entry name" value="HTH_LYSR"/>
    <property type="match status" value="1"/>
</dbReference>
<reference evidence="6 7" key="1">
    <citation type="submission" date="2023-07" db="EMBL/GenBank/DDBJ databases">
        <title>Genomic Encyclopedia of Type Strains, Phase IV (KMG-IV): sequencing the most valuable type-strain genomes for metagenomic binning, comparative biology and taxonomic classification.</title>
        <authorList>
            <person name="Goeker M."/>
        </authorList>
    </citation>
    <scope>NUCLEOTIDE SEQUENCE [LARGE SCALE GENOMIC DNA]</scope>
    <source>
        <strain evidence="6 7">DSM 19922</strain>
    </source>
</reference>
<evidence type="ECO:0000256" key="4">
    <source>
        <dbReference type="ARBA" id="ARBA00023163"/>
    </source>
</evidence>
<dbReference type="RefSeq" id="WP_209991241.1">
    <property type="nucleotide sequence ID" value="NZ_JAGINO010000045.1"/>
</dbReference>
<name>A0ABU0MNA1_9PROT</name>
<keyword evidence="3 6" id="KW-0238">DNA-binding</keyword>
<comment type="similarity">
    <text evidence="1">Belongs to the LysR transcriptional regulatory family.</text>
</comment>
<dbReference type="SUPFAM" id="SSF46785">
    <property type="entry name" value="Winged helix' DNA-binding domain"/>
    <property type="match status" value="1"/>
</dbReference>
<dbReference type="PANTHER" id="PTHR30537">
    <property type="entry name" value="HTH-TYPE TRANSCRIPTIONAL REGULATOR"/>
    <property type="match status" value="1"/>
</dbReference>
<dbReference type="SUPFAM" id="SSF53850">
    <property type="entry name" value="Periplasmic binding protein-like II"/>
    <property type="match status" value="1"/>
</dbReference>
<dbReference type="Gene3D" id="1.10.10.10">
    <property type="entry name" value="Winged helix-like DNA-binding domain superfamily/Winged helix DNA-binding domain"/>
    <property type="match status" value="1"/>
</dbReference>
<proteinExistence type="inferred from homology"/>
<gene>
    <name evidence="6" type="ORF">QO018_003830</name>
</gene>
<evidence type="ECO:0000256" key="3">
    <source>
        <dbReference type="ARBA" id="ARBA00023125"/>
    </source>
</evidence>
<feature type="domain" description="HTH lysR-type" evidence="5">
    <location>
        <begin position="2"/>
        <end position="59"/>
    </location>
</feature>
<comment type="caution">
    <text evidence="6">The sequence shown here is derived from an EMBL/GenBank/DDBJ whole genome shotgun (WGS) entry which is preliminary data.</text>
</comment>
<evidence type="ECO:0000313" key="6">
    <source>
        <dbReference type="EMBL" id="MDQ0534952.1"/>
    </source>
</evidence>
<dbReference type="InterPro" id="IPR005119">
    <property type="entry name" value="LysR_subst-bd"/>
</dbReference>
<dbReference type="InterPro" id="IPR036390">
    <property type="entry name" value="WH_DNA-bd_sf"/>
</dbReference>
<evidence type="ECO:0000313" key="7">
    <source>
        <dbReference type="Proteomes" id="UP001244552"/>
    </source>
</evidence>
<organism evidence="6 7">
    <name type="scientific">Azospirillum picis</name>
    <dbReference type="NCBI Taxonomy" id="488438"/>
    <lineage>
        <taxon>Bacteria</taxon>
        <taxon>Pseudomonadati</taxon>
        <taxon>Pseudomonadota</taxon>
        <taxon>Alphaproteobacteria</taxon>
        <taxon>Rhodospirillales</taxon>
        <taxon>Azospirillaceae</taxon>
        <taxon>Azospirillum</taxon>
    </lineage>
</organism>
<dbReference type="InterPro" id="IPR000847">
    <property type="entry name" value="LysR_HTH_N"/>
</dbReference>
<keyword evidence="4" id="KW-0804">Transcription</keyword>